<protein>
    <submittedName>
        <fullName evidence="1">Phosphonate C-P lyase system protein PhnH</fullName>
    </submittedName>
</protein>
<comment type="caution">
    <text evidence="1">The sequence shown here is derived from an EMBL/GenBank/DDBJ whole genome shotgun (WGS) entry which is preliminary data.</text>
</comment>
<dbReference type="GO" id="GO:0016829">
    <property type="term" value="F:lyase activity"/>
    <property type="evidence" value="ECO:0007669"/>
    <property type="project" value="UniProtKB-KW"/>
</dbReference>
<dbReference type="Gene3D" id="3.40.50.11310">
    <property type="entry name" value="Bacterial phosphonate metabolism protein PhnH"/>
    <property type="match status" value="1"/>
</dbReference>
<dbReference type="EMBL" id="RSAS01000477">
    <property type="protein sequence ID" value="RRR71015.1"/>
    <property type="molecule type" value="Genomic_DNA"/>
</dbReference>
<dbReference type="NCBIfam" id="TIGR03292">
    <property type="entry name" value="PhnH_redo"/>
    <property type="match status" value="1"/>
</dbReference>
<dbReference type="GO" id="GO:0019634">
    <property type="term" value="P:organic phosphonate metabolic process"/>
    <property type="evidence" value="ECO:0007669"/>
    <property type="project" value="InterPro"/>
</dbReference>
<dbReference type="SUPFAM" id="SSF159709">
    <property type="entry name" value="PhnH-like"/>
    <property type="match status" value="1"/>
</dbReference>
<evidence type="ECO:0000313" key="2">
    <source>
        <dbReference type="Proteomes" id="UP000280307"/>
    </source>
</evidence>
<dbReference type="InterPro" id="IPR038058">
    <property type="entry name" value="PhnH-like_sp"/>
</dbReference>
<proteinExistence type="predicted"/>
<gene>
    <name evidence="1" type="primary">phnH</name>
    <name evidence="1" type="ORF">EI684_12200</name>
</gene>
<dbReference type="PIRSF" id="PIRSF020680">
    <property type="entry name" value="PhnH"/>
    <property type="match status" value="1"/>
</dbReference>
<dbReference type="Proteomes" id="UP000280307">
    <property type="component" value="Unassembled WGS sequence"/>
</dbReference>
<accession>A0A426TYI0</accession>
<evidence type="ECO:0000313" key="1">
    <source>
        <dbReference type="EMBL" id="RRR71015.1"/>
    </source>
</evidence>
<name>A0A426TYI0_9CHLR</name>
<organism evidence="1 2">
    <name type="scientific">Candidatus Viridilinea halotolerans</name>
    <dbReference type="NCBI Taxonomy" id="2491704"/>
    <lineage>
        <taxon>Bacteria</taxon>
        <taxon>Bacillati</taxon>
        <taxon>Chloroflexota</taxon>
        <taxon>Chloroflexia</taxon>
        <taxon>Chloroflexales</taxon>
        <taxon>Chloroflexineae</taxon>
        <taxon>Oscillochloridaceae</taxon>
        <taxon>Candidatus Viridilinea</taxon>
    </lineage>
</organism>
<reference evidence="1 2" key="1">
    <citation type="submission" date="2018-12" db="EMBL/GenBank/DDBJ databases">
        <title>Genome Sequence of Candidatus Viridilinea halotolerans isolated from saline sulfide-rich spring.</title>
        <authorList>
            <person name="Grouzdev D.S."/>
            <person name="Burganskaya E.I."/>
            <person name="Krutkina M.S."/>
            <person name="Sukhacheva M.V."/>
            <person name="Gorlenko V.M."/>
        </authorList>
    </citation>
    <scope>NUCLEOTIDE SEQUENCE [LARGE SCALE GENOMIC DNA]</scope>
    <source>
        <strain evidence="1">Chok-6</strain>
    </source>
</reference>
<dbReference type="InterPro" id="IPR008772">
    <property type="entry name" value="Phosphonate_metab_PhnH"/>
</dbReference>
<dbReference type="AlphaFoldDB" id="A0A426TYI0"/>
<sequence length="212" mass="22315">MSTIAAPPTAQAYFSSRAFRVLLDCLARPGSIGTLPLPPQDDGLPPLAATLRPNPYAVAAFLSLLDQTTSMAHAAEGLWLTAEHPLTRWIMLRSNAQIGPPAFADYVLLHDPASAGCLSELKQGSLTFPEQSCTAFLCVAQLDACGATWRLEGPGIANSGSVGLPGLTPNVLKGIMATRAHFPLGVDIFCIDATGACLGLPRTTRIEAVYSR</sequence>
<dbReference type="Pfam" id="PF05845">
    <property type="entry name" value="PhnH"/>
    <property type="match status" value="1"/>
</dbReference>
<keyword evidence="1" id="KW-0456">Lyase</keyword>